<feature type="compositionally biased region" description="Polar residues" evidence="2">
    <location>
        <begin position="711"/>
        <end position="729"/>
    </location>
</feature>
<keyword evidence="6" id="KW-1185">Reference proteome</keyword>
<accession>A0A103XTV1</accession>
<sequence length="870" mass="97567">MIGNPPATLRDLRDKQTSFLEVVNAEKLLWATIQYKGISHAEVKDLYRKVRSGYEKIILNDYQAVDLQEVEYSLWKLHYKHIDEYRKKIKKVSTSAESTNLNSQVEGFKLFLSEVAEFYKDLIAKFRRTCGLSEEMFLFKKSGGSVSVEPAILQKCHYACHRFLVCLGDLSRYMELCRKPDVQKWAVAATYYLEATTVWPQSGNPQNQLALLATYIGDDFLALYHCIRSLAVKEPFPDALDNIMLLFEKNKSSQLQSLSTDAHIDFSKPLKRLSSQIKSHSSMDSTNINKLGANDHVLPAKTDVWPLFVRMISFFVVKPSFEDLPHTFASTMKELEALLALNDAELNSSLEPYEQFDSSRRGPYRSLQAVAILIFVIQNLIKTPELMELKGKKDEQLSTCTSWAWTCTFSFLGHLIQRCLTSNDQVNCCSLLPSVLVFVEWYVGMLDFAETYGKDEKVSNAKSYFFGALVDLLSGFDVKEHHSLNSANQTALWEDYELMGFGPVSQSNDLFDFSTHTENRRKFEAGNSVRITRILHASMKIADRLKGSSQSPIIYNQSARKFCSGKDPEKLPKKNERDILEAMEEEEVILFKPLTRYNSEPIQTSNDEPVDDQTETSDEGLRRSASLFAAQNGSHDSSKKSPPYSAGPPSLSAWVLNRESVSLERERGSGNPNKKELAPISEIAVATNDEPYVAPIPSAPLLPEDPVWLTGSSSKEGAPPVSSSTNFHSPQEPLDLSSGVAGFVDAYRPPVFGLSSAEWLYRYTHNLSLEPSNGNHHWPILPTNPSGNLGKIHGYDGGSRFDVIDRWGNPLLTNRMVYFENPNLVYGGGGGGGGGSGVRAEQPPLLQHLKEREWQLQTESPFSGNPYMGN</sequence>
<comment type="caution">
    <text evidence="5">The sequence shown here is derived from an EMBL/GenBank/DDBJ whole genome shotgun (WGS) entry which is preliminary data.</text>
</comment>
<dbReference type="Pfam" id="PF10373">
    <property type="entry name" value="EST1_DNA_bind"/>
    <property type="match status" value="1"/>
</dbReference>
<dbReference type="FunFam" id="1.25.40.10:FF:000225">
    <property type="entry name" value="Protein SMG7"/>
    <property type="match status" value="1"/>
</dbReference>
<protein>
    <submittedName>
        <fullName evidence="5">DNA/RNA-binding domain, Est1-type</fullName>
    </submittedName>
</protein>
<feature type="domain" description="Telomerase activating protein Est1-like N-terminal" evidence="4">
    <location>
        <begin position="70"/>
        <end position="178"/>
    </location>
</feature>
<feature type="compositionally biased region" description="Acidic residues" evidence="2">
    <location>
        <begin position="608"/>
        <end position="618"/>
    </location>
</feature>
<evidence type="ECO:0000259" key="3">
    <source>
        <dbReference type="Pfam" id="PF10373"/>
    </source>
</evidence>
<organism evidence="5 6">
    <name type="scientific">Cynara cardunculus var. scolymus</name>
    <name type="common">Globe artichoke</name>
    <name type="synonym">Cynara scolymus</name>
    <dbReference type="NCBI Taxonomy" id="59895"/>
    <lineage>
        <taxon>Eukaryota</taxon>
        <taxon>Viridiplantae</taxon>
        <taxon>Streptophyta</taxon>
        <taxon>Embryophyta</taxon>
        <taxon>Tracheophyta</taxon>
        <taxon>Spermatophyta</taxon>
        <taxon>Magnoliopsida</taxon>
        <taxon>eudicotyledons</taxon>
        <taxon>Gunneridae</taxon>
        <taxon>Pentapetalae</taxon>
        <taxon>asterids</taxon>
        <taxon>campanulids</taxon>
        <taxon>Asterales</taxon>
        <taxon>Asteraceae</taxon>
        <taxon>Carduoideae</taxon>
        <taxon>Cardueae</taxon>
        <taxon>Carduinae</taxon>
        <taxon>Cynara</taxon>
    </lineage>
</organism>
<feature type="region of interest" description="Disordered" evidence="2">
    <location>
        <begin position="711"/>
        <end position="732"/>
    </location>
</feature>
<evidence type="ECO:0000256" key="2">
    <source>
        <dbReference type="SAM" id="MobiDB-lite"/>
    </source>
</evidence>
<name>A0A103XTV1_CYNCS</name>
<reference evidence="5 6" key="1">
    <citation type="journal article" date="2016" name="Sci. Rep.">
        <title>The genome sequence of the outbreeding globe artichoke constructed de novo incorporating a phase-aware low-pass sequencing strategy of F1 progeny.</title>
        <authorList>
            <person name="Scaglione D."/>
            <person name="Reyes-Chin-Wo S."/>
            <person name="Acquadro A."/>
            <person name="Froenicke L."/>
            <person name="Portis E."/>
            <person name="Beitel C."/>
            <person name="Tirone M."/>
            <person name="Mauro R."/>
            <person name="Lo Monaco A."/>
            <person name="Mauromicale G."/>
            <person name="Faccioli P."/>
            <person name="Cattivelli L."/>
            <person name="Rieseberg L."/>
            <person name="Michelmore R."/>
            <person name="Lanteri S."/>
        </authorList>
    </citation>
    <scope>NUCLEOTIDE SEQUENCE [LARGE SCALE GENOMIC DNA]</scope>
    <source>
        <strain evidence="5">2C</strain>
    </source>
</reference>
<keyword evidence="1" id="KW-0677">Repeat</keyword>
<dbReference type="EMBL" id="LEKV01004183">
    <property type="protein sequence ID" value="KVH96798.1"/>
    <property type="molecule type" value="Genomic_DNA"/>
</dbReference>
<gene>
    <name evidence="5" type="ORF">Ccrd_001109</name>
</gene>
<dbReference type="InterPro" id="IPR011990">
    <property type="entry name" value="TPR-like_helical_dom_sf"/>
</dbReference>
<evidence type="ECO:0000313" key="6">
    <source>
        <dbReference type="Proteomes" id="UP000243975"/>
    </source>
</evidence>
<dbReference type="GO" id="GO:0000184">
    <property type="term" value="P:nuclear-transcribed mRNA catabolic process, nonsense-mediated decay"/>
    <property type="evidence" value="ECO:0007669"/>
    <property type="project" value="TreeGrafter"/>
</dbReference>
<dbReference type="Pfam" id="PF10374">
    <property type="entry name" value="EST1"/>
    <property type="match status" value="1"/>
</dbReference>
<dbReference type="InterPro" id="IPR018834">
    <property type="entry name" value="DNA/RNA-bd_Est1-type"/>
</dbReference>
<dbReference type="PANTHER" id="PTHR15696">
    <property type="entry name" value="SMG-7 SUPPRESSOR WITH MORPHOLOGICAL EFFECT ON GENITALIA PROTEIN 7"/>
    <property type="match status" value="1"/>
</dbReference>
<feature type="domain" description="DNA/RNA-binding" evidence="3">
    <location>
        <begin position="188"/>
        <end position="506"/>
    </location>
</feature>
<dbReference type="GO" id="GO:0042162">
    <property type="term" value="F:telomeric DNA binding"/>
    <property type="evidence" value="ECO:0007669"/>
    <property type="project" value="TreeGrafter"/>
</dbReference>
<dbReference type="PANTHER" id="PTHR15696:SF0">
    <property type="entry name" value="TELOMERASE-BINDING PROTEIN EST1A"/>
    <property type="match status" value="1"/>
</dbReference>
<evidence type="ECO:0000313" key="5">
    <source>
        <dbReference type="EMBL" id="KVH96798.1"/>
    </source>
</evidence>
<dbReference type="Proteomes" id="UP000243975">
    <property type="component" value="Unassembled WGS sequence"/>
</dbReference>
<dbReference type="Gramene" id="KVH96798">
    <property type="protein sequence ID" value="KVH96798"/>
    <property type="gene ID" value="Ccrd_001109"/>
</dbReference>
<dbReference type="STRING" id="59895.A0A103XTV1"/>
<dbReference type="OMA" id="KCQFLCH"/>
<dbReference type="GO" id="GO:0005697">
    <property type="term" value="C:telomerase holoenzyme complex"/>
    <property type="evidence" value="ECO:0007669"/>
    <property type="project" value="TreeGrafter"/>
</dbReference>
<proteinExistence type="predicted"/>
<dbReference type="GO" id="GO:0070034">
    <property type="term" value="F:telomerase RNA binding"/>
    <property type="evidence" value="ECO:0007669"/>
    <property type="project" value="TreeGrafter"/>
</dbReference>
<dbReference type="OrthoDB" id="69928at2759"/>
<dbReference type="AlphaFoldDB" id="A0A103XTV1"/>
<dbReference type="InterPro" id="IPR045153">
    <property type="entry name" value="Est1/Ebs1-like"/>
</dbReference>
<dbReference type="InterPro" id="IPR019458">
    <property type="entry name" value="Est1-like_N"/>
</dbReference>
<feature type="region of interest" description="Disordered" evidence="2">
    <location>
        <begin position="599"/>
        <end position="651"/>
    </location>
</feature>
<evidence type="ECO:0000256" key="1">
    <source>
        <dbReference type="ARBA" id="ARBA00022737"/>
    </source>
</evidence>
<evidence type="ECO:0000259" key="4">
    <source>
        <dbReference type="Pfam" id="PF10374"/>
    </source>
</evidence>
<dbReference type="Gene3D" id="1.25.40.10">
    <property type="entry name" value="Tetratricopeptide repeat domain"/>
    <property type="match status" value="1"/>
</dbReference>
<dbReference type="SUPFAM" id="SSF48452">
    <property type="entry name" value="TPR-like"/>
    <property type="match status" value="1"/>
</dbReference>